<evidence type="ECO:0000256" key="1">
    <source>
        <dbReference type="ARBA" id="ARBA00004141"/>
    </source>
</evidence>
<evidence type="ECO:0000259" key="8">
    <source>
        <dbReference type="Pfam" id="PF20519"/>
    </source>
</evidence>
<dbReference type="Proteomes" id="UP000051952">
    <property type="component" value="Unassembled WGS sequence"/>
</dbReference>
<evidence type="ECO:0000313" key="9">
    <source>
        <dbReference type="EMBL" id="CUG90502.1"/>
    </source>
</evidence>
<feature type="domain" description="Polycystin cation channel PKD1/PKD2" evidence="7">
    <location>
        <begin position="591"/>
        <end position="730"/>
    </location>
</feature>
<keyword evidence="5 6" id="KW-0472">Membrane</keyword>
<gene>
    <name evidence="9" type="ORF">BSAL_27090</name>
</gene>
<feature type="transmembrane region" description="Helical" evidence="6">
    <location>
        <begin position="224"/>
        <end position="245"/>
    </location>
</feature>
<dbReference type="Pfam" id="PF08016">
    <property type="entry name" value="PKD_channel"/>
    <property type="match status" value="1"/>
</dbReference>
<reference evidence="10" key="1">
    <citation type="submission" date="2015-09" db="EMBL/GenBank/DDBJ databases">
        <authorList>
            <consortium name="Pathogen Informatics"/>
        </authorList>
    </citation>
    <scope>NUCLEOTIDE SEQUENCE [LARGE SCALE GENOMIC DNA]</scope>
    <source>
        <strain evidence="10">Lake Konstanz</strain>
    </source>
</reference>
<keyword evidence="4 6" id="KW-1133">Transmembrane helix</keyword>
<evidence type="ECO:0000256" key="4">
    <source>
        <dbReference type="ARBA" id="ARBA00022989"/>
    </source>
</evidence>
<feature type="transmembrane region" description="Helical" evidence="6">
    <location>
        <begin position="553"/>
        <end position="575"/>
    </location>
</feature>
<evidence type="ECO:0000256" key="5">
    <source>
        <dbReference type="ARBA" id="ARBA00023136"/>
    </source>
</evidence>
<keyword evidence="3 6" id="KW-0812">Transmembrane</keyword>
<accession>A0A0S4JKP5</accession>
<dbReference type="PANTHER" id="PTHR10877:SF183">
    <property type="entry name" value="AT14535P-RELATED"/>
    <property type="match status" value="1"/>
</dbReference>
<feature type="transmembrane region" description="Helical" evidence="6">
    <location>
        <begin position="700"/>
        <end position="724"/>
    </location>
</feature>
<feature type="transmembrane region" description="Helical" evidence="6">
    <location>
        <begin position="641"/>
        <end position="663"/>
    </location>
</feature>
<keyword evidence="10" id="KW-1185">Reference proteome</keyword>
<dbReference type="InterPro" id="IPR051223">
    <property type="entry name" value="Polycystin"/>
</dbReference>
<dbReference type="EMBL" id="CYKH01001837">
    <property type="protein sequence ID" value="CUG90502.1"/>
    <property type="molecule type" value="Genomic_DNA"/>
</dbReference>
<evidence type="ECO:0000256" key="3">
    <source>
        <dbReference type="ARBA" id="ARBA00022692"/>
    </source>
</evidence>
<sequence>MQRLKSKKFQSFKAGAKSTNVAAPPPLLNVDDVQRTATLPGNLVDGQNSAVLVAEEGELVESDHDSDELAAMGTVELPHNSKIREDVAMNVIIKNRLAAAGVNACNEVSVKDLILRLSVASSPSPTITEDEAARIVSLLSETYRSNEEITRNAFMLLLKQHADEPELQNVEMEELVLYLFPDDVNAVGCLRQLIHRCQVSSNHHGFSVKYAEQRLQDWGDAKELFFYVPFLALYLCLVVSGKFIAPRSYYGYGASVAVSNTLYAPTFTSCSYDAQSVSQCNDTKSVTATTLAGRTDWYYYMQQVFVPALWVASSPSSTAAETILGNDLRLVGAVKIRNIRVIGSEDLSDAEKYFGPKNATYSKTYPGYSRSNTDKSEHPNYFLNNTVFPTNSVLPGFDGLHYKTCSELNASGSVLGNLDSFSCDGHGLVIPLNTTNSQVLAIIATLASTEWIDRQTRAVVAEILLFHPESTMLIRSQLLVEFQPGGGLTTTTTIHPFTFATFSSVDFVFNALYILFFVLLFLNIIRYVVWNFLRPLFIGGPSRDFLRFRNHMVLDFLNYAMFVVSAISRLIWMNIGSPTDPVWLTTYYPNGFEDAATYYNTFVIIDGFNVMLCVLGLLRFGKFIPAMGIVVKALVNSSKDAGALLFVIIGTFLSLVVCAASVFGDSVLGYHSVLWAAETLGQAFIGNYDYTPLHDAHPTFAFVFFFVFQLTITVILLNMFIAVFTDAFNAAMESSFDRVTSTHILDNTAQHPFVRSNAWSLALGSMPVQSVKATFFRARQFFSCDCTRNNALDVDFFSYDSTLARSMRLLISTANIGAIAKKRDGKVDKLIAGGGGRRDSSLFNSSLHMSSTLHSINTVAASETMNFSDLLIVTPVCRYSPSRRHSLELDSSFLATAQRTMLLMWISSRTTLPSLDQ</sequence>
<dbReference type="VEuPathDB" id="TriTrypDB:BSAL_27090"/>
<feature type="transmembrane region" description="Helical" evidence="6">
    <location>
        <begin position="511"/>
        <end position="533"/>
    </location>
</feature>
<dbReference type="Pfam" id="PF20519">
    <property type="entry name" value="Polycystin_dom"/>
    <property type="match status" value="1"/>
</dbReference>
<organism evidence="9 10">
    <name type="scientific">Bodo saltans</name>
    <name type="common">Flagellated protozoan</name>
    <dbReference type="NCBI Taxonomy" id="75058"/>
    <lineage>
        <taxon>Eukaryota</taxon>
        <taxon>Discoba</taxon>
        <taxon>Euglenozoa</taxon>
        <taxon>Kinetoplastea</taxon>
        <taxon>Metakinetoplastina</taxon>
        <taxon>Eubodonida</taxon>
        <taxon>Bodonidae</taxon>
        <taxon>Bodo</taxon>
    </lineage>
</organism>
<evidence type="ECO:0000256" key="2">
    <source>
        <dbReference type="ARBA" id="ARBA00007200"/>
    </source>
</evidence>
<comment type="subcellular location">
    <subcellularLocation>
        <location evidence="1">Membrane</location>
        <topology evidence="1">Multi-pass membrane protein</topology>
    </subcellularLocation>
</comment>
<protein>
    <submittedName>
        <fullName evidence="9">Cation channel protein, putative</fullName>
    </submittedName>
</protein>
<evidence type="ECO:0000259" key="7">
    <source>
        <dbReference type="Pfam" id="PF08016"/>
    </source>
</evidence>
<evidence type="ECO:0000313" key="10">
    <source>
        <dbReference type="Proteomes" id="UP000051952"/>
    </source>
</evidence>
<dbReference type="InterPro" id="IPR013122">
    <property type="entry name" value="PKD1_2_channel"/>
</dbReference>
<dbReference type="GO" id="GO:0016020">
    <property type="term" value="C:membrane"/>
    <property type="evidence" value="ECO:0007669"/>
    <property type="project" value="UniProtKB-SubCell"/>
</dbReference>
<dbReference type="OrthoDB" id="444119at2759"/>
<feature type="transmembrane region" description="Helical" evidence="6">
    <location>
        <begin position="595"/>
        <end position="620"/>
    </location>
</feature>
<dbReference type="AlphaFoldDB" id="A0A0S4JKP5"/>
<dbReference type="PANTHER" id="PTHR10877">
    <property type="entry name" value="POLYCYSTIN FAMILY MEMBER"/>
    <property type="match status" value="1"/>
</dbReference>
<evidence type="ECO:0000256" key="6">
    <source>
        <dbReference type="SAM" id="Phobius"/>
    </source>
</evidence>
<proteinExistence type="inferred from homology"/>
<dbReference type="InterPro" id="IPR046791">
    <property type="entry name" value="Polycystin_dom"/>
</dbReference>
<feature type="domain" description="Polycystin" evidence="8">
    <location>
        <begin position="295"/>
        <end position="499"/>
    </location>
</feature>
<dbReference type="Gene3D" id="1.10.287.70">
    <property type="match status" value="1"/>
</dbReference>
<name>A0A0S4JKP5_BODSA</name>
<comment type="similarity">
    <text evidence="2">Belongs to the polycystin family.</text>
</comment>